<dbReference type="EMBL" id="BPFB01000013">
    <property type="protein sequence ID" value="GIU45627.1"/>
    <property type="molecule type" value="Genomic_DNA"/>
</dbReference>
<dbReference type="PANTHER" id="PTHR32089:SF120">
    <property type="entry name" value="METHYL-ACCEPTING CHEMOTAXIS PROTEIN TLPQ"/>
    <property type="match status" value="1"/>
</dbReference>
<evidence type="ECO:0000256" key="7">
    <source>
        <dbReference type="ARBA" id="ARBA00022989"/>
    </source>
</evidence>
<dbReference type="InterPro" id="IPR003660">
    <property type="entry name" value="HAMP_dom"/>
</dbReference>
<evidence type="ECO:0000256" key="10">
    <source>
        <dbReference type="ARBA" id="ARBA00029447"/>
    </source>
</evidence>
<keyword evidence="9 11" id="KW-0807">Transducer</keyword>
<dbReference type="Proteomes" id="UP000761574">
    <property type="component" value="Unassembled WGS sequence"/>
</dbReference>
<feature type="domain" description="Methyl-accepting transducer" evidence="14">
    <location>
        <begin position="301"/>
        <end position="537"/>
    </location>
</feature>
<accession>A0ABQ4PDL8</accession>
<protein>
    <submittedName>
        <fullName evidence="16">Methyl-accepting chemotaxis protein</fullName>
    </submittedName>
</protein>
<feature type="coiled-coil region" evidence="12">
    <location>
        <begin position="501"/>
        <end position="528"/>
    </location>
</feature>
<keyword evidence="12" id="KW-0175">Coiled coil</keyword>
<keyword evidence="8 13" id="KW-0472">Membrane</keyword>
<keyword evidence="2" id="KW-1003">Cell membrane</keyword>
<evidence type="ECO:0000259" key="15">
    <source>
        <dbReference type="PROSITE" id="PS50885"/>
    </source>
</evidence>
<evidence type="ECO:0000256" key="1">
    <source>
        <dbReference type="ARBA" id="ARBA00004429"/>
    </source>
</evidence>
<dbReference type="Pfam" id="PF02203">
    <property type="entry name" value="TarH"/>
    <property type="match status" value="1"/>
</dbReference>
<evidence type="ECO:0000256" key="4">
    <source>
        <dbReference type="ARBA" id="ARBA00022500"/>
    </source>
</evidence>
<keyword evidence="5" id="KW-0997">Cell inner membrane</keyword>
<comment type="subcellular location">
    <subcellularLocation>
        <location evidence="1">Cell inner membrane</location>
        <topology evidence="1">Multi-pass membrane protein</topology>
    </subcellularLocation>
</comment>
<evidence type="ECO:0000256" key="11">
    <source>
        <dbReference type="PROSITE-ProRule" id="PRU00284"/>
    </source>
</evidence>
<evidence type="ECO:0000256" key="6">
    <source>
        <dbReference type="ARBA" id="ARBA00022692"/>
    </source>
</evidence>
<evidence type="ECO:0000256" key="2">
    <source>
        <dbReference type="ARBA" id="ARBA00022475"/>
    </source>
</evidence>
<dbReference type="Pfam" id="PF00015">
    <property type="entry name" value="MCPsignal"/>
    <property type="match status" value="1"/>
</dbReference>
<dbReference type="PRINTS" id="PR00260">
    <property type="entry name" value="CHEMTRNSDUCR"/>
</dbReference>
<dbReference type="Pfam" id="PF00672">
    <property type="entry name" value="HAMP"/>
    <property type="match status" value="1"/>
</dbReference>
<dbReference type="CDD" id="cd06225">
    <property type="entry name" value="HAMP"/>
    <property type="match status" value="1"/>
</dbReference>
<dbReference type="PROSITE" id="PS50111">
    <property type="entry name" value="CHEMOTAXIS_TRANSDUC_2"/>
    <property type="match status" value="1"/>
</dbReference>
<evidence type="ECO:0000256" key="13">
    <source>
        <dbReference type="SAM" id="Phobius"/>
    </source>
</evidence>
<dbReference type="InterPro" id="IPR004090">
    <property type="entry name" value="Chemotax_Me-accpt_rcpt"/>
</dbReference>
<dbReference type="PROSITE" id="PS50885">
    <property type="entry name" value="HAMP"/>
    <property type="match status" value="1"/>
</dbReference>
<evidence type="ECO:0000256" key="9">
    <source>
        <dbReference type="ARBA" id="ARBA00023224"/>
    </source>
</evidence>
<keyword evidence="17" id="KW-1185">Reference proteome</keyword>
<name>A0ABQ4PDL8_9GAMM</name>
<dbReference type="SMART" id="SM00304">
    <property type="entry name" value="HAMP"/>
    <property type="match status" value="1"/>
</dbReference>
<dbReference type="SUPFAM" id="SSF58104">
    <property type="entry name" value="Methyl-accepting chemotaxis protein (MCP) signaling domain"/>
    <property type="match status" value="1"/>
</dbReference>
<organism evidence="16 17">
    <name type="scientific">Shewanella algidipiscicola</name>
    <dbReference type="NCBI Taxonomy" id="614070"/>
    <lineage>
        <taxon>Bacteria</taxon>
        <taxon>Pseudomonadati</taxon>
        <taxon>Pseudomonadota</taxon>
        <taxon>Gammaproteobacteria</taxon>
        <taxon>Alteromonadales</taxon>
        <taxon>Shewanellaceae</taxon>
        <taxon>Shewanella</taxon>
    </lineage>
</organism>
<evidence type="ECO:0000256" key="8">
    <source>
        <dbReference type="ARBA" id="ARBA00023136"/>
    </source>
</evidence>
<evidence type="ECO:0000313" key="16">
    <source>
        <dbReference type="EMBL" id="GIU45627.1"/>
    </source>
</evidence>
<dbReference type="InterPro" id="IPR004089">
    <property type="entry name" value="MCPsignal_dom"/>
</dbReference>
<keyword evidence="3" id="KW-0488">Methylation</keyword>
<dbReference type="RefSeq" id="WP_119978437.1">
    <property type="nucleotide sequence ID" value="NZ_BPFB01000013.1"/>
</dbReference>
<evidence type="ECO:0000313" key="17">
    <source>
        <dbReference type="Proteomes" id="UP000761574"/>
    </source>
</evidence>
<comment type="caution">
    <text evidence="16">The sequence shown here is derived from an EMBL/GenBank/DDBJ whole genome shotgun (WGS) entry which is preliminary data.</text>
</comment>
<evidence type="ECO:0000256" key="5">
    <source>
        <dbReference type="ARBA" id="ARBA00022519"/>
    </source>
</evidence>
<keyword evidence="4" id="KW-0145">Chemotaxis</keyword>
<feature type="domain" description="HAMP" evidence="15">
    <location>
        <begin position="244"/>
        <end position="296"/>
    </location>
</feature>
<dbReference type="PANTHER" id="PTHR32089">
    <property type="entry name" value="METHYL-ACCEPTING CHEMOTAXIS PROTEIN MCPB"/>
    <property type="match status" value="1"/>
</dbReference>
<dbReference type="Gene3D" id="1.10.287.950">
    <property type="entry name" value="Methyl-accepting chemotaxis protein"/>
    <property type="match status" value="1"/>
</dbReference>
<comment type="similarity">
    <text evidence="10">Belongs to the methyl-accepting chemotaxis (MCP) protein family.</text>
</comment>
<evidence type="ECO:0000259" key="14">
    <source>
        <dbReference type="PROSITE" id="PS50111"/>
    </source>
</evidence>
<keyword evidence="6 13" id="KW-0812">Transmembrane</keyword>
<reference evidence="16 17" key="1">
    <citation type="submission" date="2021-05" db="EMBL/GenBank/DDBJ databases">
        <title>Molecular characterization for Shewanella algae harboring chromosomal blaOXA-55-like strains isolated from clinical and environment sample.</title>
        <authorList>
            <person name="Ohama Y."/>
            <person name="Aoki K."/>
            <person name="Harada S."/>
            <person name="Moriya K."/>
            <person name="Ishii Y."/>
            <person name="Tateda K."/>
        </authorList>
    </citation>
    <scope>NUCLEOTIDE SEQUENCE [LARGE SCALE GENOMIC DNA]</scope>
    <source>
        <strain evidence="16 17">LMG 23746</strain>
    </source>
</reference>
<gene>
    <name evidence="16" type="ORF">TUM4630_14150</name>
</gene>
<evidence type="ECO:0000256" key="12">
    <source>
        <dbReference type="SAM" id="Coils"/>
    </source>
</evidence>
<dbReference type="SMART" id="SM00283">
    <property type="entry name" value="MA"/>
    <property type="match status" value="1"/>
</dbReference>
<keyword evidence="7 13" id="KW-1133">Transmembrane helix</keyword>
<sequence>MSRLKNESLQATTQATPSQTHGFFERFKSVRFQLKLNVFLVILSFSLLGYKGITGMQDAGDSISDLYSQGMQHSIRAGKILNALEGARSALLLGFQHDPSSEFATMHNHPASQHVEDSQAMLARLHDVVDNEILASDLAPKEHELVQQLATSLDKVTSAGFNPAIAALSQGDYTQSNHILLTQINPMLSEITRQAQAFLNLQINEGELSYETFQDNMALYILLVVLFSSISMLVIVFSATLIIRRVNQSVVQLEQTADDIASGDLTQRIALGGDDEFAHIANYVNRIAARFQQVVQNAHGSTAQLASAAEENSVVVTQTQRSVVEQQQQTQQVAAAIHEFTATVREVAANASEAAHVSAAANDAAHHGQTVVNESMAVIQTLATELEGASQAMTLLSQHSNEIGSVIEVIQAISEQTNLLALNAAIEAARAGEQGRGFAVVADEVRSLARRTQDSTEEIQKMIQRLQQGAKDSMVMMERGTEQVKLSVDKSHLVGNALQQIMQSIEQINGLNAQIATASEEQSAVTEEININITSINDIAEQTAAGAEQSNAATQELAKLAESMAQEIAYYKV</sequence>
<feature type="transmembrane region" description="Helical" evidence="13">
    <location>
        <begin position="217"/>
        <end position="243"/>
    </location>
</feature>
<dbReference type="CDD" id="cd11386">
    <property type="entry name" value="MCP_signal"/>
    <property type="match status" value="1"/>
</dbReference>
<evidence type="ECO:0000256" key="3">
    <source>
        <dbReference type="ARBA" id="ARBA00022481"/>
    </source>
</evidence>
<proteinExistence type="inferred from homology"/>
<dbReference type="InterPro" id="IPR003122">
    <property type="entry name" value="Tar_rcpt_lig-bd"/>
</dbReference>